<sequence length="46" mass="5247">MTLATGFLTNNMMKVSYNHGVRMGASYRTENIMSRFYISHPISNGF</sequence>
<evidence type="ECO:0000313" key="2">
    <source>
        <dbReference type="Proteomes" id="UP000003781"/>
    </source>
</evidence>
<accession>A3II57</accession>
<gene>
    <name evidence="1" type="ORF">CY0110_16877</name>
</gene>
<reference evidence="1 2" key="1">
    <citation type="submission" date="2007-03" db="EMBL/GenBank/DDBJ databases">
        <authorList>
            <person name="Stal L."/>
            <person name="Ferriera S."/>
            <person name="Johnson J."/>
            <person name="Kravitz S."/>
            <person name="Beeson K."/>
            <person name="Sutton G."/>
            <person name="Rogers Y.-H."/>
            <person name="Friedman R."/>
            <person name="Frazier M."/>
            <person name="Venter J.C."/>
        </authorList>
    </citation>
    <scope>NUCLEOTIDE SEQUENCE [LARGE SCALE GENOMIC DNA]</scope>
    <source>
        <strain evidence="1 2">CCY0110</strain>
    </source>
</reference>
<dbReference type="Proteomes" id="UP000003781">
    <property type="component" value="Unassembled WGS sequence"/>
</dbReference>
<dbReference type="EMBL" id="AAXW01000002">
    <property type="protein sequence ID" value="EAZ93489.1"/>
    <property type="molecule type" value="Genomic_DNA"/>
</dbReference>
<name>A3II57_9CHRO</name>
<organism evidence="1 2">
    <name type="scientific">Crocosphaera chwakensis CCY0110</name>
    <dbReference type="NCBI Taxonomy" id="391612"/>
    <lineage>
        <taxon>Bacteria</taxon>
        <taxon>Bacillati</taxon>
        <taxon>Cyanobacteriota</taxon>
        <taxon>Cyanophyceae</taxon>
        <taxon>Oscillatoriophycideae</taxon>
        <taxon>Chroococcales</taxon>
        <taxon>Aphanothecaceae</taxon>
        <taxon>Crocosphaera</taxon>
        <taxon>Crocosphaera chwakensis</taxon>
    </lineage>
</organism>
<proteinExistence type="predicted"/>
<protein>
    <submittedName>
        <fullName evidence="1">Uncharacterized protein</fullName>
    </submittedName>
</protein>
<keyword evidence="2" id="KW-1185">Reference proteome</keyword>
<dbReference type="AlphaFoldDB" id="A3II57"/>
<comment type="caution">
    <text evidence="1">The sequence shown here is derived from an EMBL/GenBank/DDBJ whole genome shotgun (WGS) entry which is preliminary data.</text>
</comment>
<evidence type="ECO:0000313" key="1">
    <source>
        <dbReference type="EMBL" id="EAZ93489.1"/>
    </source>
</evidence>